<reference evidence="2" key="1">
    <citation type="submission" date="2024-02" db="EMBL/GenBank/DDBJ databases">
        <authorList>
            <consortium name="ELIXIR-Norway"/>
            <consortium name="Elixir Norway"/>
        </authorList>
    </citation>
    <scope>NUCLEOTIDE SEQUENCE</scope>
</reference>
<dbReference type="EMBL" id="OZ019901">
    <property type="protein sequence ID" value="CAK9237145.1"/>
    <property type="molecule type" value="Genomic_DNA"/>
</dbReference>
<dbReference type="PANTHER" id="PTHR33181:SF59">
    <property type="entry name" value="OVATE FAMILY PROTEIN"/>
    <property type="match status" value="1"/>
</dbReference>
<accession>A0ABP0V413</accession>
<dbReference type="PANTHER" id="PTHR33181">
    <property type="entry name" value="OS01G0778500 PROTEIN"/>
    <property type="match status" value="1"/>
</dbReference>
<evidence type="ECO:0000313" key="2">
    <source>
        <dbReference type="EMBL" id="CAK9237145.1"/>
    </source>
</evidence>
<feature type="region of interest" description="Disordered" evidence="1">
    <location>
        <begin position="63"/>
        <end position="82"/>
    </location>
</feature>
<evidence type="ECO:0000256" key="1">
    <source>
        <dbReference type="SAM" id="MobiDB-lite"/>
    </source>
</evidence>
<gene>
    <name evidence="2" type="ORF">CSSPTR1EN2_LOCUS23545</name>
</gene>
<organism evidence="2 3">
    <name type="scientific">Sphagnum troendelagicum</name>
    <dbReference type="NCBI Taxonomy" id="128251"/>
    <lineage>
        <taxon>Eukaryota</taxon>
        <taxon>Viridiplantae</taxon>
        <taxon>Streptophyta</taxon>
        <taxon>Embryophyta</taxon>
        <taxon>Bryophyta</taxon>
        <taxon>Sphagnophytina</taxon>
        <taxon>Sphagnopsida</taxon>
        <taxon>Sphagnales</taxon>
        <taxon>Sphagnaceae</taxon>
        <taxon>Sphagnum</taxon>
    </lineage>
</organism>
<dbReference type="Proteomes" id="UP001497512">
    <property type="component" value="Chromosome 9"/>
</dbReference>
<name>A0ABP0V413_9BRYO</name>
<evidence type="ECO:0000313" key="3">
    <source>
        <dbReference type="Proteomes" id="UP001497512"/>
    </source>
</evidence>
<keyword evidence="3" id="KW-1185">Reference proteome</keyword>
<proteinExistence type="predicted"/>
<sequence>MADWMRKVTIPFRRVWDVVVIRLHPNKRKCGNGMRKLYGDVLSCGYEDVHVMWSMLHHHQAYPLDSSPKGGERNLSRNYALA</sequence>
<protein>
    <submittedName>
        <fullName evidence="2">Uncharacterized protein</fullName>
    </submittedName>
</protein>